<dbReference type="InterPro" id="IPR036621">
    <property type="entry name" value="Anticodon-bd_dom_sf"/>
</dbReference>
<name>A0AAQ3L5C3_9BACT</name>
<keyword evidence="3 9" id="KW-0436">Ligase</keyword>
<dbReference type="InterPro" id="IPR041715">
    <property type="entry name" value="HisRS-like_core"/>
</dbReference>
<dbReference type="HAMAP" id="MF_00127">
    <property type="entry name" value="His_tRNA_synth"/>
    <property type="match status" value="1"/>
</dbReference>
<dbReference type="Pfam" id="PF03129">
    <property type="entry name" value="HGTP_anticodon"/>
    <property type="match status" value="1"/>
</dbReference>
<evidence type="ECO:0000256" key="9">
    <source>
        <dbReference type="HAMAP-Rule" id="MF_00127"/>
    </source>
</evidence>
<dbReference type="PROSITE" id="PS50862">
    <property type="entry name" value="AA_TRNA_LIGASE_II"/>
    <property type="match status" value="1"/>
</dbReference>
<dbReference type="PANTHER" id="PTHR43707:SF1">
    <property type="entry name" value="HISTIDINE--TRNA LIGASE, MITOCHONDRIAL-RELATED"/>
    <property type="match status" value="1"/>
</dbReference>
<dbReference type="InterPro" id="IPR045864">
    <property type="entry name" value="aa-tRNA-synth_II/BPL/LPL"/>
</dbReference>
<reference evidence="12 13" key="1">
    <citation type="submission" date="2023-10" db="EMBL/GenBank/DDBJ databases">
        <title>Rubellicoccus peritrichatus gen. nov., sp. nov., isolated from an algae of coral reef tank.</title>
        <authorList>
            <person name="Luo J."/>
        </authorList>
    </citation>
    <scope>NUCLEOTIDE SEQUENCE [LARGE SCALE GENOMIC DNA]</scope>
    <source>
        <strain evidence="12 13">CR14</strain>
    </source>
</reference>
<feature type="binding site" evidence="10">
    <location>
        <position position="125"/>
    </location>
    <ligand>
        <name>L-histidine</name>
        <dbReference type="ChEBI" id="CHEBI:57595"/>
    </ligand>
</feature>
<evidence type="ECO:0000256" key="10">
    <source>
        <dbReference type="PIRSR" id="PIRSR001549-1"/>
    </source>
</evidence>
<dbReference type="CDD" id="cd00859">
    <property type="entry name" value="HisRS_anticodon"/>
    <property type="match status" value="1"/>
</dbReference>
<keyword evidence="4 9" id="KW-0547">Nucleotide-binding</keyword>
<evidence type="ECO:0000256" key="1">
    <source>
        <dbReference type="ARBA" id="ARBA00008226"/>
    </source>
</evidence>
<dbReference type="SUPFAM" id="SSF55681">
    <property type="entry name" value="Class II aaRS and biotin synthetases"/>
    <property type="match status" value="1"/>
</dbReference>
<dbReference type="GO" id="GO:0006427">
    <property type="term" value="P:histidyl-tRNA aminoacylation"/>
    <property type="evidence" value="ECO:0007669"/>
    <property type="project" value="UniProtKB-UniRule"/>
</dbReference>
<dbReference type="InterPro" id="IPR004154">
    <property type="entry name" value="Anticodon-bd"/>
</dbReference>
<evidence type="ECO:0000313" key="13">
    <source>
        <dbReference type="Proteomes" id="UP001304300"/>
    </source>
</evidence>
<dbReference type="InterPro" id="IPR015807">
    <property type="entry name" value="His-tRNA-ligase"/>
</dbReference>
<dbReference type="EMBL" id="CP136920">
    <property type="protein sequence ID" value="WOO39455.1"/>
    <property type="molecule type" value="Genomic_DNA"/>
</dbReference>
<dbReference type="PIRSF" id="PIRSF001549">
    <property type="entry name" value="His-tRNA_synth"/>
    <property type="match status" value="1"/>
</dbReference>
<evidence type="ECO:0000256" key="4">
    <source>
        <dbReference type="ARBA" id="ARBA00022741"/>
    </source>
</evidence>
<comment type="similarity">
    <text evidence="1 9">Belongs to the class-II aminoacyl-tRNA synthetase family.</text>
</comment>
<dbReference type="Pfam" id="PF13393">
    <property type="entry name" value="tRNA-synt_His"/>
    <property type="match status" value="1"/>
</dbReference>
<dbReference type="GO" id="GO:0005737">
    <property type="term" value="C:cytoplasm"/>
    <property type="evidence" value="ECO:0007669"/>
    <property type="project" value="UniProtKB-SubCell"/>
</dbReference>
<evidence type="ECO:0000256" key="7">
    <source>
        <dbReference type="ARBA" id="ARBA00023146"/>
    </source>
</evidence>
<feature type="domain" description="Aminoacyl-transfer RNA synthetases class-II family profile" evidence="11">
    <location>
        <begin position="35"/>
        <end position="340"/>
    </location>
</feature>
<feature type="binding site" evidence="10">
    <location>
        <begin position="280"/>
        <end position="281"/>
    </location>
    <ligand>
        <name>L-histidine</name>
        <dbReference type="ChEBI" id="CHEBI:57595"/>
    </ligand>
</feature>
<keyword evidence="13" id="KW-1185">Reference proteome</keyword>
<dbReference type="PANTHER" id="PTHR43707">
    <property type="entry name" value="HISTIDYL-TRNA SYNTHETASE"/>
    <property type="match status" value="1"/>
</dbReference>
<feature type="binding site" evidence="10">
    <location>
        <begin position="77"/>
        <end position="79"/>
    </location>
    <ligand>
        <name>L-histidine</name>
        <dbReference type="ChEBI" id="CHEBI:57595"/>
    </ligand>
</feature>
<feature type="binding site" evidence="10">
    <location>
        <position position="276"/>
    </location>
    <ligand>
        <name>L-histidine</name>
        <dbReference type="ChEBI" id="CHEBI:57595"/>
    </ligand>
</feature>
<dbReference type="NCBIfam" id="TIGR00442">
    <property type="entry name" value="hisS"/>
    <property type="match status" value="1"/>
</dbReference>
<dbReference type="GO" id="GO:0005524">
    <property type="term" value="F:ATP binding"/>
    <property type="evidence" value="ECO:0007669"/>
    <property type="project" value="UniProtKB-UniRule"/>
</dbReference>
<evidence type="ECO:0000313" key="12">
    <source>
        <dbReference type="EMBL" id="WOO39455.1"/>
    </source>
</evidence>
<dbReference type="Gene3D" id="3.40.50.800">
    <property type="entry name" value="Anticodon-binding domain"/>
    <property type="match status" value="1"/>
</dbReference>
<proteinExistence type="inferred from homology"/>
<dbReference type="RefSeq" id="WP_317831353.1">
    <property type="nucleotide sequence ID" value="NZ_CP136920.1"/>
</dbReference>
<dbReference type="EC" id="6.1.1.21" evidence="9"/>
<dbReference type="InterPro" id="IPR004516">
    <property type="entry name" value="HisRS/HisZ"/>
</dbReference>
<dbReference type="KEGG" id="puo:RZN69_12595"/>
<sequence length="439" mass="48509">MFQTLPGFREFYPEDCARRNFIFSKWREAAKTFCFEEFDGPVLESLELLTAKSGPEIASQLFNFTDKGGREVTLRPELTPTLARMVGAKAGSIRRPVRWFGIAENFRYEKPQKGRLRSHYQLNADILGEAGVGADAEIIALLIHTLCSFGLSATDFVIRLSDRNLWLALLESKGITGGAVVPVLSIIDKLERDDPESVVKKLNEAGVEDADSFFKEITALAEIRSLEELEAFFSSRQVEQGEFSASGRLESWKALLEILKASGAEDFIRVDLGIVRGLAYYTGFVFEAFQTKGKARALAGGGRYDHLVEKLGGQPMPAVGFGMGDVTLNDLLLEKKIEPPAEGRADIYVVIGGADQRPMALKTVAKLRKAGFRVDFPIKDQGFGKQFKTADQSGAKFALVVGEQEVKDRGVRVKNLSSGEESFLTEEKIITFLTGFFNC</sequence>
<feature type="binding site" evidence="10">
    <location>
        <position position="107"/>
    </location>
    <ligand>
        <name>L-histidine</name>
        <dbReference type="ChEBI" id="CHEBI:57595"/>
    </ligand>
</feature>
<feature type="binding site" evidence="10">
    <location>
        <position position="121"/>
    </location>
    <ligand>
        <name>L-histidine</name>
        <dbReference type="ChEBI" id="CHEBI:57595"/>
    </ligand>
</feature>
<evidence type="ECO:0000256" key="8">
    <source>
        <dbReference type="ARBA" id="ARBA00047639"/>
    </source>
</evidence>
<evidence type="ECO:0000256" key="2">
    <source>
        <dbReference type="ARBA" id="ARBA00011738"/>
    </source>
</evidence>
<gene>
    <name evidence="9 12" type="primary">hisS</name>
    <name evidence="12" type="ORF">RZN69_12595</name>
</gene>
<dbReference type="Gene3D" id="3.30.930.10">
    <property type="entry name" value="Bira Bifunctional Protein, Domain 2"/>
    <property type="match status" value="1"/>
</dbReference>
<comment type="catalytic activity">
    <reaction evidence="8 9">
        <text>tRNA(His) + L-histidine + ATP = L-histidyl-tRNA(His) + AMP + diphosphate + H(+)</text>
        <dbReference type="Rhea" id="RHEA:17313"/>
        <dbReference type="Rhea" id="RHEA-COMP:9665"/>
        <dbReference type="Rhea" id="RHEA-COMP:9689"/>
        <dbReference type="ChEBI" id="CHEBI:15378"/>
        <dbReference type="ChEBI" id="CHEBI:30616"/>
        <dbReference type="ChEBI" id="CHEBI:33019"/>
        <dbReference type="ChEBI" id="CHEBI:57595"/>
        <dbReference type="ChEBI" id="CHEBI:78442"/>
        <dbReference type="ChEBI" id="CHEBI:78527"/>
        <dbReference type="ChEBI" id="CHEBI:456215"/>
        <dbReference type="EC" id="6.1.1.21"/>
    </reaction>
</comment>
<organism evidence="12 13">
    <name type="scientific">Rubellicoccus peritrichatus</name>
    <dbReference type="NCBI Taxonomy" id="3080537"/>
    <lineage>
        <taxon>Bacteria</taxon>
        <taxon>Pseudomonadati</taxon>
        <taxon>Verrucomicrobiota</taxon>
        <taxon>Opitutia</taxon>
        <taxon>Puniceicoccales</taxon>
        <taxon>Cerasicoccaceae</taxon>
        <taxon>Rubellicoccus</taxon>
    </lineage>
</organism>
<comment type="subunit">
    <text evidence="2 9">Homodimer.</text>
</comment>
<keyword evidence="9" id="KW-0963">Cytoplasm</keyword>
<evidence type="ECO:0000256" key="3">
    <source>
        <dbReference type="ARBA" id="ARBA00022598"/>
    </source>
</evidence>
<dbReference type="InterPro" id="IPR006195">
    <property type="entry name" value="aa-tRNA-synth_II"/>
</dbReference>
<dbReference type="InterPro" id="IPR033656">
    <property type="entry name" value="HisRS_anticodon"/>
</dbReference>
<keyword evidence="7 9" id="KW-0030">Aminoacyl-tRNA synthetase</keyword>
<dbReference type="Proteomes" id="UP001304300">
    <property type="component" value="Chromosome"/>
</dbReference>
<evidence type="ECO:0000259" key="11">
    <source>
        <dbReference type="PROSITE" id="PS50862"/>
    </source>
</evidence>
<accession>A0AAQ3L5C3</accession>
<dbReference type="AlphaFoldDB" id="A0AAQ3L5C3"/>
<keyword evidence="6 9" id="KW-0648">Protein biosynthesis</keyword>
<dbReference type="SUPFAM" id="SSF52954">
    <property type="entry name" value="Class II aaRS ABD-related"/>
    <property type="match status" value="1"/>
</dbReference>
<keyword evidence="5 9" id="KW-0067">ATP-binding</keyword>
<evidence type="ECO:0000256" key="6">
    <source>
        <dbReference type="ARBA" id="ARBA00022917"/>
    </source>
</evidence>
<evidence type="ECO:0000256" key="5">
    <source>
        <dbReference type="ARBA" id="ARBA00022840"/>
    </source>
</evidence>
<dbReference type="GO" id="GO:0004821">
    <property type="term" value="F:histidine-tRNA ligase activity"/>
    <property type="evidence" value="ECO:0007669"/>
    <property type="project" value="UniProtKB-UniRule"/>
</dbReference>
<dbReference type="CDD" id="cd00773">
    <property type="entry name" value="HisRS-like_core"/>
    <property type="match status" value="1"/>
</dbReference>
<comment type="subcellular location">
    <subcellularLocation>
        <location evidence="9">Cytoplasm</location>
    </subcellularLocation>
</comment>
<protein>
    <recommendedName>
        <fullName evidence="9">Histidine--tRNA ligase</fullName>
        <ecNumber evidence="9">6.1.1.21</ecNumber>
    </recommendedName>
    <alternativeName>
        <fullName evidence="9">Histidyl-tRNA synthetase</fullName>
        <shortName evidence="9">HisRS</shortName>
    </alternativeName>
</protein>